<dbReference type="EC" id="3.5.2.9" evidence="1"/>
<keyword evidence="1" id="KW-0067">ATP-binding</keyword>
<dbReference type="EMBL" id="LHCI01000106">
    <property type="protein sequence ID" value="KOX90784.1"/>
    <property type="molecule type" value="Genomic_DNA"/>
</dbReference>
<evidence type="ECO:0000256" key="1">
    <source>
        <dbReference type="HAMAP-Rule" id="MF_00691"/>
    </source>
</evidence>
<dbReference type="PATRIC" id="fig|271.14.peg.2054"/>
<dbReference type="GO" id="GO:0017168">
    <property type="term" value="F:5-oxoprolinase (ATP-hydrolyzing) activity"/>
    <property type="evidence" value="ECO:0007669"/>
    <property type="project" value="UniProtKB-UniRule"/>
</dbReference>
<comment type="function">
    <text evidence="1">Catalyzes the cleavage of 5-oxoproline to form L-glutamate coupled to the hydrolysis of ATP to ADP and inorganic phosphate.</text>
</comment>
<name>A0A0N1IUF5_THEAQ</name>
<dbReference type="InterPro" id="IPR011330">
    <property type="entry name" value="Glyco_hydro/deAcase_b/a-brl"/>
</dbReference>
<dbReference type="Proteomes" id="UP000037685">
    <property type="component" value="Unassembled WGS sequence"/>
</dbReference>
<comment type="caution">
    <text evidence="2">The sequence shown here is derived from an EMBL/GenBank/DDBJ whole genome shotgun (WGS) entry which is preliminary data.</text>
</comment>
<comment type="catalytic activity">
    <reaction evidence="1">
        <text>5-oxo-L-proline + ATP + 2 H2O = L-glutamate + ADP + phosphate + H(+)</text>
        <dbReference type="Rhea" id="RHEA:10348"/>
        <dbReference type="ChEBI" id="CHEBI:15377"/>
        <dbReference type="ChEBI" id="CHEBI:15378"/>
        <dbReference type="ChEBI" id="CHEBI:29985"/>
        <dbReference type="ChEBI" id="CHEBI:30616"/>
        <dbReference type="ChEBI" id="CHEBI:43474"/>
        <dbReference type="ChEBI" id="CHEBI:58402"/>
        <dbReference type="ChEBI" id="CHEBI:456216"/>
        <dbReference type="EC" id="3.5.2.9"/>
    </reaction>
</comment>
<dbReference type="NCBIfam" id="NF003814">
    <property type="entry name" value="PRK05406.1-3"/>
    <property type="match status" value="1"/>
</dbReference>
<evidence type="ECO:0000313" key="2">
    <source>
        <dbReference type="EMBL" id="KOX90784.1"/>
    </source>
</evidence>
<accession>A0A0N1IUF5</accession>
<dbReference type="PANTHER" id="PTHR30292">
    <property type="entry name" value="UNCHARACTERIZED PROTEIN YBGL-RELATED"/>
    <property type="match status" value="1"/>
</dbReference>
<dbReference type="SUPFAM" id="SSF88713">
    <property type="entry name" value="Glycoside hydrolase/deacetylase"/>
    <property type="match status" value="1"/>
</dbReference>
<keyword evidence="1" id="KW-0378">Hydrolase</keyword>
<comment type="subunit">
    <text evidence="1">Forms a complex composed of PxpA, PxpB and PxpC.</text>
</comment>
<protein>
    <recommendedName>
        <fullName evidence="1">5-oxoprolinase subunit A</fullName>
        <shortName evidence="1">5-OPase subunit A</shortName>
        <ecNumber evidence="1">3.5.2.9</ecNumber>
    </recommendedName>
    <alternativeName>
        <fullName evidence="1">5-oxoprolinase (ATP-hydrolyzing) subunit A</fullName>
    </alternativeName>
</protein>
<dbReference type="HAMAP" id="MF_00691">
    <property type="entry name" value="PxpA"/>
    <property type="match status" value="1"/>
</dbReference>
<dbReference type="Gene3D" id="3.20.20.370">
    <property type="entry name" value="Glycoside hydrolase/deacetylase"/>
    <property type="match status" value="1"/>
</dbReference>
<dbReference type="GO" id="GO:0005975">
    <property type="term" value="P:carbohydrate metabolic process"/>
    <property type="evidence" value="ECO:0007669"/>
    <property type="project" value="InterPro"/>
</dbReference>
<gene>
    <name evidence="1" type="primary">pxpA</name>
    <name evidence="2" type="ORF">BVI061214_01978</name>
</gene>
<reference evidence="2 3" key="1">
    <citation type="submission" date="2015-07" db="EMBL/GenBank/DDBJ databases">
        <authorList>
            <person name="Noorani M."/>
        </authorList>
    </citation>
    <scope>NUCLEOTIDE SEQUENCE [LARGE SCALE GENOMIC DNA]</scope>
    <source>
        <strain evidence="3">ATCC 25104 / DSM 625 / JCM 10724 / NBRC 103206 / NCIMB 11243 / YT-1</strain>
    </source>
</reference>
<evidence type="ECO:0000313" key="3">
    <source>
        <dbReference type="Proteomes" id="UP000037685"/>
    </source>
</evidence>
<dbReference type="AlphaFoldDB" id="A0A0N1IUF5"/>
<organism evidence="2 3">
    <name type="scientific">Thermus aquaticus</name>
    <dbReference type="NCBI Taxonomy" id="271"/>
    <lineage>
        <taxon>Bacteria</taxon>
        <taxon>Thermotogati</taxon>
        <taxon>Deinococcota</taxon>
        <taxon>Deinococci</taxon>
        <taxon>Thermales</taxon>
        <taxon>Thermaceae</taxon>
        <taxon>Thermus</taxon>
    </lineage>
</organism>
<dbReference type="NCBIfam" id="NF003816">
    <property type="entry name" value="PRK05406.1-5"/>
    <property type="match status" value="1"/>
</dbReference>
<dbReference type="PANTHER" id="PTHR30292:SF0">
    <property type="entry name" value="5-OXOPROLINASE SUBUNIT A"/>
    <property type="match status" value="1"/>
</dbReference>
<proteinExistence type="inferred from homology"/>
<dbReference type="CDD" id="cd10787">
    <property type="entry name" value="LamB_YcsF_like"/>
    <property type="match status" value="1"/>
</dbReference>
<dbReference type="Pfam" id="PF03746">
    <property type="entry name" value="LamB_YcsF"/>
    <property type="match status" value="1"/>
</dbReference>
<sequence length="253" mass="27173">MVSVVVDLNADAGESYGAFAYGYDRELFPLVTSVNLACGFHGGSPSRIREAVALAKAHGVAVGAHPGFPDLVGFGRRDMVLSPEEVYADVLYQLGALYAFVKAEGLSLHHVKPHGALYLKACRDRETARAIAEAVKAFDPGLPLVVLPGTVYEEEAVRAGLRAVREAFPERAYLKSGQLAPRSMPGNWITDPEEAARRALDMVLRGRVEALDGGEVEVQAETLCIHGDNPRAPEVARAVRRALEGAGVRIQAF</sequence>
<dbReference type="InterPro" id="IPR005501">
    <property type="entry name" value="LamB/YcsF/PxpA-like"/>
</dbReference>
<keyword evidence="1" id="KW-0547">Nucleotide-binding</keyword>
<dbReference type="GO" id="GO:0005524">
    <property type="term" value="F:ATP binding"/>
    <property type="evidence" value="ECO:0007669"/>
    <property type="project" value="UniProtKB-UniRule"/>
</dbReference>
<comment type="similarity">
    <text evidence="1">Belongs to the LamB/PxpA family.</text>
</comment>